<protein>
    <submittedName>
        <fullName evidence="1">Uncharacterized protein</fullName>
    </submittedName>
</protein>
<reference evidence="1 2" key="1">
    <citation type="journal article" date="2018" name="Front. Plant Sci.">
        <title>Red Clover (Trifolium pratense) and Zigzag Clover (T. medium) - A Picture of Genomic Similarities and Differences.</title>
        <authorList>
            <person name="Dluhosova J."/>
            <person name="Istvanek J."/>
            <person name="Nedelnik J."/>
            <person name="Repkova J."/>
        </authorList>
    </citation>
    <scope>NUCLEOTIDE SEQUENCE [LARGE SCALE GENOMIC DNA]</scope>
    <source>
        <strain evidence="2">cv. 10/8</strain>
        <tissue evidence="1">Leaf</tissue>
    </source>
</reference>
<accession>A0A392TGV3</accession>
<evidence type="ECO:0000313" key="2">
    <source>
        <dbReference type="Proteomes" id="UP000265520"/>
    </source>
</evidence>
<dbReference type="AlphaFoldDB" id="A0A392TGV3"/>
<feature type="non-terminal residue" evidence="1">
    <location>
        <position position="33"/>
    </location>
</feature>
<organism evidence="1 2">
    <name type="scientific">Trifolium medium</name>
    <dbReference type="NCBI Taxonomy" id="97028"/>
    <lineage>
        <taxon>Eukaryota</taxon>
        <taxon>Viridiplantae</taxon>
        <taxon>Streptophyta</taxon>
        <taxon>Embryophyta</taxon>
        <taxon>Tracheophyta</taxon>
        <taxon>Spermatophyta</taxon>
        <taxon>Magnoliopsida</taxon>
        <taxon>eudicotyledons</taxon>
        <taxon>Gunneridae</taxon>
        <taxon>Pentapetalae</taxon>
        <taxon>rosids</taxon>
        <taxon>fabids</taxon>
        <taxon>Fabales</taxon>
        <taxon>Fabaceae</taxon>
        <taxon>Papilionoideae</taxon>
        <taxon>50 kb inversion clade</taxon>
        <taxon>NPAAA clade</taxon>
        <taxon>Hologalegina</taxon>
        <taxon>IRL clade</taxon>
        <taxon>Trifolieae</taxon>
        <taxon>Trifolium</taxon>
    </lineage>
</organism>
<comment type="caution">
    <text evidence="1">The sequence shown here is derived from an EMBL/GenBank/DDBJ whole genome shotgun (WGS) entry which is preliminary data.</text>
</comment>
<sequence length="33" mass="3629">MFCVLSPDEDLESPGDVLECRRASSGDDVARCR</sequence>
<evidence type="ECO:0000313" key="1">
    <source>
        <dbReference type="EMBL" id="MCI60389.1"/>
    </source>
</evidence>
<proteinExistence type="predicted"/>
<name>A0A392TGV3_9FABA</name>
<keyword evidence="2" id="KW-1185">Reference proteome</keyword>
<dbReference type="Proteomes" id="UP000265520">
    <property type="component" value="Unassembled WGS sequence"/>
</dbReference>
<dbReference type="EMBL" id="LXQA010580600">
    <property type="protein sequence ID" value="MCI60389.1"/>
    <property type="molecule type" value="Genomic_DNA"/>
</dbReference>